<keyword evidence="3" id="KW-1185">Reference proteome</keyword>
<keyword evidence="1" id="KW-1133">Transmembrane helix</keyword>
<name>A0A812D0G5_ACAPH</name>
<protein>
    <submittedName>
        <fullName evidence="2">Uncharacterized protein</fullName>
    </submittedName>
</protein>
<gene>
    <name evidence="2" type="ORF">SPHA_43052</name>
</gene>
<dbReference type="Proteomes" id="UP000597762">
    <property type="component" value="Unassembled WGS sequence"/>
</dbReference>
<accession>A0A812D0G5</accession>
<dbReference type="EMBL" id="CAHIKZ030002135">
    <property type="protein sequence ID" value="CAE1281775.1"/>
    <property type="molecule type" value="Genomic_DNA"/>
</dbReference>
<evidence type="ECO:0000256" key="1">
    <source>
        <dbReference type="SAM" id="Phobius"/>
    </source>
</evidence>
<feature type="transmembrane region" description="Helical" evidence="1">
    <location>
        <begin position="119"/>
        <end position="137"/>
    </location>
</feature>
<evidence type="ECO:0000313" key="3">
    <source>
        <dbReference type="Proteomes" id="UP000597762"/>
    </source>
</evidence>
<proteinExistence type="predicted"/>
<dbReference type="AlphaFoldDB" id="A0A812D0G5"/>
<organism evidence="2 3">
    <name type="scientific">Acanthosepion pharaonis</name>
    <name type="common">Pharaoh cuttlefish</name>
    <name type="synonym">Sepia pharaonis</name>
    <dbReference type="NCBI Taxonomy" id="158019"/>
    <lineage>
        <taxon>Eukaryota</taxon>
        <taxon>Metazoa</taxon>
        <taxon>Spiralia</taxon>
        <taxon>Lophotrochozoa</taxon>
        <taxon>Mollusca</taxon>
        <taxon>Cephalopoda</taxon>
        <taxon>Coleoidea</taxon>
        <taxon>Decapodiformes</taxon>
        <taxon>Sepiida</taxon>
        <taxon>Sepiina</taxon>
        <taxon>Sepiidae</taxon>
        <taxon>Acanthosepion</taxon>
    </lineage>
</organism>
<keyword evidence="1" id="KW-0472">Membrane</keyword>
<feature type="transmembrane region" description="Helical" evidence="1">
    <location>
        <begin position="21"/>
        <end position="41"/>
    </location>
</feature>
<feature type="transmembrane region" description="Helical" evidence="1">
    <location>
        <begin position="87"/>
        <end position="113"/>
    </location>
</feature>
<comment type="caution">
    <text evidence="2">The sequence shown here is derived from an EMBL/GenBank/DDBJ whole genome shotgun (WGS) entry which is preliminary data.</text>
</comment>
<feature type="transmembrane region" description="Helical" evidence="1">
    <location>
        <begin position="47"/>
        <end position="75"/>
    </location>
</feature>
<keyword evidence="1" id="KW-0812">Transmembrane</keyword>
<sequence length="163" mass="19262">MNFICASHWQSKQLTQPQSKPFGHLFLNYSAFVFFSFFHFSKFLPNFFIFLLFFSLSFILCSLILTFFFNIFFLFTHTSSLSLFTTFFPSLIDSCFFLLSILSFNPLPTIFFISTHSSHFSFISIIIFHSFFSPVFLHPSTQQSFHLTINLSLHRLFIHNSEY</sequence>
<reference evidence="2" key="1">
    <citation type="submission" date="2021-01" db="EMBL/GenBank/DDBJ databases">
        <authorList>
            <person name="Li R."/>
            <person name="Bekaert M."/>
        </authorList>
    </citation>
    <scope>NUCLEOTIDE SEQUENCE</scope>
    <source>
        <strain evidence="2">Farmed</strain>
    </source>
</reference>
<evidence type="ECO:0000313" key="2">
    <source>
        <dbReference type="EMBL" id="CAE1281775.1"/>
    </source>
</evidence>